<dbReference type="NCBIfam" id="TIGR01021">
    <property type="entry name" value="rpsE_bact"/>
    <property type="match status" value="1"/>
</dbReference>
<dbReference type="PANTHER" id="PTHR48277:SF1">
    <property type="entry name" value="MITOCHONDRIAL RIBOSOMAL PROTEIN S5"/>
    <property type="match status" value="1"/>
</dbReference>
<dbReference type="SUPFAM" id="SSF54211">
    <property type="entry name" value="Ribosomal protein S5 domain 2-like"/>
    <property type="match status" value="1"/>
</dbReference>
<dbReference type="GO" id="GO:0006412">
    <property type="term" value="P:translation"/>
    <property type="evidence" value="ECO:0007669"/>
    <property type="project" value="UniProtKB-UniRule"/>
</dbReference>
<accession>A0A7X0LMH9</accession>
<comment type="domain">
    <text evidence="8">The N-terminal domain interacts with the head of the 30S subunit; the C-terminal domain interacts with the body and contacts protein S4. The interaction surface between S4 and S5 is involved in control of translational fidelity.</text>
</comment>
<evidence type="ECO:0000256" key="10">
    <source>
        <dbReference type="SAM" id="MobiDB-lite"/>
    </source>
</evidence>
<gene>
    <name evidence="8" type="primary">rpsE</name>
    <name evidence="12" type="ORF">HNQ40_002849</name>
</gene>
<dbReference type="InterPro" id="IPR000851">
    <property type="entry name" value="Ribosomal_uS5"/>
</dbReference>
<dbReference type="Pfam" id="PF00333">
    <property type="entry name" value="Ribosomal_S5"/>
    <property type="match status" value="1"/>
</dbReference>
<comment type="caution">
    <text evidence="12">The sequence shown here is derived from an EMBL/GenBank/DDBJ whole genome shotgun (WGS) entry which is preliminary data.</text>
</comment>
<evidence type="ECO:0000256" key="7">
    <source>
        <dbReference type="ARBA" id="ARBA00035255"/>
    </source>
</evidence>
<dbReference type="Pfam" id="PF03719">
    <property type="entry name" value="Ribosomal_S5_C"/>
    <property type="match status" value="1"/>
</dbReference>
<evidence type="ECO:0000256" key="9">
    <source>
        <dbReference type="RuleBase" id="RU003823"/>
    </source>
</evidence>
<protein>
    <recommendedName>
        <fullName evidence="7 8">Small ribosomal subunit protein uS5</fullName>
    </recommendedName>
</protein>
<keyword evidence="4 8" id="KW-0694">RNA-binding</keyword>
<sequence length="256" mass="26375">MAEFLEDSNALESTTVAINRTATTVKGGRRMSFSALVVVGDRNGNVGVGYGKGRGVPAAIEKSQKDAKKNLFAVKLRAGTLPHEVKGRSCASSVKLIPAAPGTGVIAGGTVRAVLEMAGVKDCLTKAYGSTNKINLCRAVIDALKHLRTREEIAALRGVDIESSTVDEMLSAAKRFMTEAETTTSKTKAVAPTNTVGKGKGKGGRRDRNDRGGKKPEAAPAPAEAEGGVAVAEAPAPEAAPEAPAAEAPAPEEKSE</sequence>
<evidence type="ECO:0000259" key="11">
    <source>
        <dbReference type="PROSITE" id="PS50881"/>
    </source>
</evidence>
<evidence type="ECO:0000256" key="5">
    <source>
        <dbReference type="ARBA" id="ARBA00022980"/>
    </source>
</evidence>
<evidence type="ECO:0000313" key="12">
    <source>
        <dbReference type="EMBL" id="MBB6431043.1"/>
    </source>
</evidence>
<comment type="similarity">
    <text evidence="2 8 9">Belongs to the universal ribosomal protein uS5 family.</text>
</comment>
<dbReference type="Gene3D" id="3.30.230.10">
    <property type="match status" value="1"/>
</dbReference>
<dbReference type="InterPro" id="IPR014721">
    <property type="entry name" value="Ribsml_uS5_D2-typ_fold_subgr"/>
</dbReference>
<evidence type="ECO:0000256" key="8">
    <source>
        <dbReference type="HAMAP-Rule" id="MF_01307"/>
    </source>
</evidence>
<dbReference type="InterPro" id="IPR005324">
    <property type="entry name" value="Ribosomal_uS5_C"/>
</dbReference>
<keyword evidence="5 8" id="KW-0689">Ribosomal protein</keyword>
<feature type="compositionally biased region" description="Low complexity" evidence="10">
    <location>
        <begin position="218"/>
        <end position="249"/>
    </location>
</feature>
<evidence type="ECO:0000256" key="1">
    <source>
        <dbReference type="ARBA" id="ARBA00003093"/>
    </source>
</evidence>
<keyword evidence="6 8" id="KW-0687">Ribonucleoprotein</keyword>
<dbReference type="GO" id="GO:0005737">
    <property type="term" value="C:cytoplasm"/>
    <property type="evidence" value="ECO:0007669"/>
    <property type="project" value="UniProtKB-ARBA"/>
</dbReference>
<comment type="subunit">
    <text evidence="8">Part of the 30S ribosomal subunit. Contacts proteins S4 and S8.</text>
</comment>
<dbReference type="AlphaFoldDB" id="A0A7X0LMH9"/>
<evidence type="ECO:0000256" key="2">
    <source>
        <dbReference type="ARBA" id="ARBA00008945"/>
    </source>
</evidence>
<dbReference type="Proteomes" id="UP000541810">
    <property type="component" value="Unassembled WGS sequence"/>
</dbReference>
<evidence type="ECO:0000256" key="4">
    <source>
        <dbReference type="ARBA" id="ARBA00022884"/>
    </source>
</evidence>
<dbReference type="FunFam" id="3.30.230.10:FF:000002">
    <property type="entry name" value="30S ribosomal protein S5"/>
    <property type="match status" value="1"/>
</dbReference>
<dbReference type="SUPFAM" id="SSF54768">
    <property type="entry name" value="dsRNA-binding domain-like"/>
    <property type="match status" value="1"/>
</dbReference>
<feature type="domain" description="S5 DRBM" evidence="11">
    <location>
        <begin position="11"/>
        <end position="74"/>
    </location>
</feature>
<feature type="region of interest" description="Disordered" evidence="10">
    <location>
        <begin position="178"/>
        <end position="256"/>
    </location>
</feature>
<dbReference type="InterPro" id="IPR018192">
    <property type="entry name" value="Ribosomal_uS5_N_CS"/>
</dbReference>
<keyword evidence="3 8" id="KW-0699">rRNA-binding</keyword>
<feature type="compositionally biased region" description="Low complexity" evidence="10">
    <location>
        <begin position="179"/>
        <end position="189"/>
    </location>
</feature>
<organism evidence="12 13">
    <name type="scientific">Algisphaera agarilytica</name>
    <dbReference type="NCBI Taxonomy" id="1385975"/>
    <lineage>
        <taxon>Bacteria</taxon>
        <taxon>Pseudomonadati</taxon>
        <taxon>Planctomycetota</taxon>
        <taxon>Phycisphaerae</taxon>
        <taxon>Phycisphaerales</taxon>
        <taxon>Phycisphaeraceae</taxon>
        <taxon>Algisphaera</taxon>
    </lineage>
</organism>
<evidence type="ECO:0000256" key="3">
    <source>
        <dbReference type="ARBA" id="ARBA00022730"/>
    </source>
</evidence>
<dbReference type="Gene3D" id="3.30.160.20">
    <property type="match status" value="1"/>
</dbReference>
<evidence type="ECO:0000256" key="6">
    <source>
        <dbReference type="ARBA" id="ARBA00023274"/>
    </source>
</evidence>
<dbReference type="InterPro" id="IPR013810">
    <property type="entry name" value="Ribosomal_uS5_N"/>
</dbReference>
<comment type="function">
    <text evidence="1 8">Located at the back of the 30S subunit body where it stabilizes the conformation of the head with respect to the body.</text>
</comment>
<keyword evidence="13" id="KW-1185">Reference proteome</keyword>
<name>A0A7X0LMH9_9BACT</name>
<dbReference type="InterPro" id="IPR005712">
    <property type="entry name" value="Ribosomal_uS5_bac-type"/>
</dbReference>
<proteinExistence type="inferred from homology"/>
<evidence type="ECO:0000313" key="13">
    <source>
        <dbReference type="Proteomes" id="UP000541810"/>
    </source>
</evidence>
<dbReference type="PANTHER" id="PTHR48277">
    <property type="entry name" value="MITOCHONDRIAL RIBOSOMAL PROTEIN S5"/>
    <property type="match status" value="1"/>
</dbReference>
<comment type="function">
    <text evidence="8">With S4 and S12 plays an important role in translational accuracy.</text>
</comment>
<dbReference type="GO" id="GO:0003735">
    <property type="term" value="F:structural constituent of ribosome"/>
    <property type="evidence" value="ECO:0007669"/>
    <property type="project" value="UniProtKB-UniRule"/>
</dbReference>
<dbReference type="PROSITE" id="PS00585">
    <property type="entry name" value="RIBOSOMAL_S5"/>
    <property type="match status" value="1"/>
</dbReference>
<dbReference type="PROSITE" id="PS50881">
    <property type="entry name" value="S5_DSRBD"/>
    <property type="match status" value="1"/>
</dbReference>
<reference evidence="12 13" key="1">
    <citation type="submission" date="2020-08" db="EMBL/GenBank/DDBJ databases">
        <title>Genomic Encyclopedia of Type Strains, Phase IV (KMG-IV): sequencing the most valuable type-strain genomes for metagenomic binning, comparative biology and taxonomic classification.</title>
        <authorList>
            <person name="Goeker M."/>
        </authorList>
    </citation>
    <scope>NUCLEOTIDE SEQUENCE [LARGE SCALE GENOMIC DNA]</scope>
    <source>
        <strain evidence="12 13">DSM 103725</strain>
    </source>
</reference>
<dbReference type="InterPro" id="IPR020568">
    <property type="entry name" value="Ribosomal_Su5_D2-typ_SF"/>
</dbReference>
<dbReference type="HAMAP" id="MF_01307_B">
    <property type="entry name" value="Ribosomal_uS5_B"/>
    <property type="match status" value="1"/>
</dbReference>
<dbReference type="GO" id="GO:0015935">
    <property type="term" value="C:small ribosomal subunit"/>
    <property type="evidence" value="ECO:0007669"/>
    <property type="project" value="InterPro"/>
</dbReference>
<dbReference type="GO" id="GO:0019843">
    <property type="term" value="F:rRNA binding"/>
    <property type="evidence" value="ECO:0007669"/>
    <property type="project" value="UniProtKB-UniRule"/>
</dbReference>
<feature type="compositionally biased region" description="Basic and acidic residues" evidence="10">
    <location>
        <begin position="204"/>
        <end position="217"/>
    </location>
</feature>
<dbReference type="EMBL" id="JACHGY010000001">
    <property type="protein sequence ID" value="MBB6431043.1"/>
    <property type="molecule type" value="Genomic_DNA"/>
</dbReference>